<protein>
    <submittedName>
        <fullName evidence="1">Uncharacterized protein</fullName>
    </submittedName>
</protein>
<proteinExistence type="predicted"/>
<accession>A0A1Y2INZ2</accession>
<gene>
    <name evidence="1" type="ORF">PYCCODRAFT_312087</name>
</gene>
<organism evidence="1 2">
    <name type="scientific">Trametes coccinea (strain BRFM310)</name>
    <name type="common">Pycnoporus coccineus</name>
    <dbReference type="NCBI Taxonomy" id="1353009"/>
    <lineage>
        <taxon>Eukaryota</taxon>
        <taxon>Fungi</taxon>
        <taxon>Dikarya</taxon>
        <taxon>Basidiomycota</taxon>
        <taxon>Agaricomycotina</taxon>
        <taxon>Agaricomycetes</taxon>
        <taxon>Polyporales</taxon>
        <taxon>Polyporaceae</taxon>
        <taxon>Trametes</taxon>
    </lineage>
</organism>
<keyword evidence="2" id="KW-1185">Reference proteome</keyword>
<reference evidence="1 2" key="1">
    <citation type="journal article" date="2015" name="Biotechnol. Biofuels">
        <title>Enhanced degradation of softwood versus hardwood by the white-rot fungus Pycnoporus coccineus.</title>
        <authorList>
            <person name="Couturier M."/>
            <person name="Navarro D."/>
            <person name="Chevret D."/>
            <person name="Henrissat B."/>
            <person name="Piumi F."/>
            <person name="Ruiz-Duenas F.J."/>
            <person name="Martinez A.T."/>
            <person name="Grigoriev I.V."/>
            <person name="Riley R."/>
            <person name="Lipzen A."/>
            <person name="Berrin J.G."/>
            <person name="Master E.R."/>
            <person name="Rosso M.N."/>
        </authorList>
    </citation>
    <scope>NUCLEOTIDE SEQUENCE [LARGE SCALE GENOMIC DNA]</scope>
    <source>
        <strain evidence="1 2">BRFM310</strain>
    </source>
</reference>
<evidence type="ECO:0000313" key="2">
    <source>
        <dbReference type="Proteomes" id="UP000193067"/>
    </source>
</evidence>
<evidence type="ECO:0000313" key="1">
    <source>
        <dbReference type="EMBL" id="OSD02838.1"/>
    </source>
</evidence>
<dbReference type="Proteomes" id="UP000193067">
    <property type="component" value="Unassembled WGS sequence"/>
</dbReference>
<name>A0A1Y2INZ2_TRAC3</name>
<sequence>MESIPVADTSCPDTSTWSICADKHSACQCVAYPALFHRASMFTWQFYEMCKRRRVQPGAGPSLTQCRTCRSPAEALRNNPSRVLHLRFWGPNQCFGATPMLDTNARGQRRPRYDRRTRTCYLIPRSSKFSNAHSELYCRPGVRSRTYYTAISPASQSVANVFKTVQNWQIGL</sequence>
<dbReference type="EMBL" id="KZ084103">
    <property type="protein sequence ID" value="OSD02838.1"/>
    <property type="molecule type" value="Genomic_DNA"/>
</dbReference>
<dbReference type="AlphaFoldDB" id="A0A1Y2INZ2"/>